<dbReference type="PANTHER" id="PTHR14136">
    <property type="entry name" value="BTB_POZ DOMAIN-CONTAINING PROTEIN KCTD9"/>
    <property type="match status" value="1"/>
</dbReference>
<dbReference type="PANTHER" id="PTHR14136:SF17">
    <property type="entry name" value="BTB_POZ DOMAIN-CONTAINING PROTEIN KCTD9"/>
    <property type="match status" value="1"/>
</dbReference>
<evidence type="ECO:0000313" key="3">
    <source>
        <dbReference type="Proteomes" id="UP000246005"/>
    </source>
</evidence>
<dbReference type="Pfam" id="PF00805">
    <property type="entry name" value="Pentapeptide"/>
    <property type="match status" value="2"/>
</dbReference>
<dbReference type="Gene3D" id="2.160.20.80">
    <property type="entry name" value="E3 ubiquitin-protein ligase SopA"/>
    <property type="match status" value="1"/>
</dbReference>
<sequence>MARRTAWLVTIGVLVLLAVIVVVPQLQVANLPDAELRQVAEADKRIQLQQAQEQLRNNVRSTLLQAVAGLLVVIGATATWYQVRVNRDGQITDRYSRAVEHLGSDNVDVRIGALYALERIANNSAEDRRFVQTTIGSFLRNRSPWPAGSPGAPEHPTPTVDETLPWLWMRAQDVETALVVLARQPKARDAPPVRLSHVDLRSAYLEDHDLSGALIRRSNLARAWLPGTRLDGCDLHAADLRLAKLAGASLRKASVREAYLQGADLRGADLEGADLRGAHADAKTTWPAGYTPEVLRERGVIDSAAQPPGD</sequence>
<organism evidence="2 3">
    <name type="scientific">Lentzea atacamensis</name>
    <dbReference type="NCBI Taxonomy" id="531938"/>
    <lineage>
        <taxon>Bacteria</taxon>
        <taxon>Bacillati</taxon>
        <taxon>Actinomycetota</taxon>
        <taxon>Actinomycetes</taxon>
        <taxon>Pseudonocardiales</taxon>
        <taxon>Pseudonocardiaceae</taxon>
        <taxon>Lentzea</taxon>
    </lineage>
</organism>
<protein>
    <submittedName>
        <fullName evidence="2">Pentapeptide repeat protein</fullName>
    </submittedName>
</protein>
<feature type="transmembrane region" description="Helical" evidence="1">
    <location>
        <begin position="7"/>
        <end position="26"/>
    </location>
</feature>
<evidence type="ECO:0000256" key="1">
    <source>
        <dbReference type="SAM" id="Phobius"/>
    </source>
</evidence>
<keyword evidence="1" id="KW-1133">Transmembrane helix</keyword>
<name>A0A316IAY5_9PSEU</name>
<dbReference type="InterPro" id="IPR051082">
    <property type="entry name" value="Pentapeptide-BTB/POZ_domain"/>
</dbReference>
<comment type="caution">
    <text evidence="2">The sequence shown here is derived from an EMBL/GenBank/DDBJ whole genome shotgun (WGS) entry which is preliminary data.</text>
</comment>
<dbReference type="Proteomes" id="UP000246005">
    <property type="component" value="Unassembled WGS sequence"/>
</dbReference>
<keyword evidence="1" id="KW-0812">Transmembrane</keyword>
<evidence type="ECO:0000313" key="2">
    <source>
        <dbReference type="EMBL" id="PWK90371.1"/>
    </source>
</evidence>
<dbReference type="SUPFAM" id="SSF141571">
    <property type="entry name" value="Pentapeptide repeat-like"/>
    <property type="match status" value="1"/>
</dbReference>
<proteinExistence type="predicted"/>
<accession>A0A316IAY5</accession>
<feature type="transmembrane region" description="Helical" evidence="1">
    <location>
        <begin position="63"/>
        <end position="81"/>
    </location>
</feature>
<dbReference type="AlphaFoldDB" id="A0A316IAY5"/>
<dbReference type="EMBL" id="QGHB01000001">
    <property type="protein sequence ID" value="PWK90371.1"/>
    <property type="molecule type" value="Genomic_DNA"/>
</dbReference>
<dbReference type="InterPro" id="IPR001646">
    <property type="entry name" value="5peptide_repeat"/>
</dbReference>
<gene>
    <name evidence="2" type="ORF">C8D88_101387</name>
</gene>
<reference evidence="2 3" key="1">
    <citation type="submission" date="2018-05" db="EMBL/GenBank/DDBJ databases">
        <title>Genomic Encyclopedia of Type Strains, Phase IV (KMG-IV): sequencing the most valuable type-strain genomes for metagenomic binning, comparative biology and taxonomic classification.</title>
        <authorList>
            <person name="Goeker M."/>
        </authorList>
    </citation>
    <scope>NUCLEOTIDE SEQUENCE [LARGE SCALE GENOMIC DNA]</scope>
    <source>
        <strain evidence="2 3">DSM 45480</strain>
    </source>
</reference>
<keyword evidence="1" id="KW-0472">Membrane</keyword>